<dbReference type="SUPFAM" id="SSF56349">
    <property type="entry name" value="DNA breaking-rejoining enzymes"/>
    <property type="match status" value="1"/>
</dbReference>
<dbReference type="InterPro" id="IPR050808">
    <property type="entry name" value="Phage_Integrase"/>
</dbReference>
<dbReference type="Pfam" id="PF00589">
    <property type="entry name" value="Phage_integrase"/>
    <property type="match status" value="1"/>
</dbReference>
<dbReference type="Pfam" id="PF22022">
    <property type="entry name" value="Phage_int_M"/>
    <property type="match status" value="1"/>
</dbReference>
<dbReference type="GO" id="GO:0006310">
    <property type="term" value="P:DNA recombination"/>
    <property type="evidence" value="ECO:0007669"/>
    <property type="project" value="UniProtKB-KW"/>
</dbReference>
<keyword evidence="3" id="KW-0238">DNA-binding</keyword>
<dbReference type="GO" id="GO:0015074">
    <property type="term" value="P:DNA integration"/>
    <property type="evidence" value="ECO:0007669"/>
    <property type="project" value="UniProtKB-KW"/>
</dbReference>
<dbReference type="EMBL" id="CP032100">
    <property type="protein sequence ID" value="AXX89507.1"/>
    <property type="molecule type" value="Genomic_DNA"/>
</dbReference>
<name>A0AAD0SXX9_9BACT</name>
<evidence type="ECO:0000313" key="6">
    <source>
        <dbReference type="EMBL" id="AXX89507.1"/>
    </source>
</evidence>
<sequence>MSRKNELEPTKKTGIYTSINSKGQREFFGKIRVNYKLKQINLTKKYNCKTLTESVNKLEVWRDQLINGYSENYNSFNKTLDNYFMNNFEKINKNTKHSENMLSVYKNYISGEIGHMKIDKIQNQDVQKIINKLERLDNLSNRSVRRVQETLRPCFNQMIKERIINHNPSTFLVYGEKLSNERELQYIIKSNLLDTLKYILEEVEKIENKQYKLMFYLSIYCVRRLGEILSLEWDQVDLKEQSIVVFKNKSKNKTNTKYYIVDKIVKLMEQIREEKPTDIYVFQTPLQRKDKKDPFYSDSIIRNLHKKIVNKLEKERKIIFYDEHKYSNEEKKTLNLRTHDYRHFFGNIFRPISRDLLMIKSILSHTDKEITTRYSQYTFDFIKKGLIDYYNLLNDIKVDNK</sequence>
<proteinExistence type="inferred from homology"/>
<dbReference type="GO" id="GO:0003677">
    <property type="term" value="F:DNA binding"/>
    <property type="evidence" value="ECO:0007669"/>
    <property type="project" value="UniProtKB-KW"/>
</dbReference>
<dbReference type="PANTHER" id="PTHR30629">
    <property type="entry name" value="PROPHAGE INTEGRASE"/>
    <property type="match status" value="1"/>
</dbReference>
<keyword evidence="2" id="KW-0229">DNA integration</keyword>
<keyword evidence="4" id="KW-0233">DNA recombination</keyword>
<accession>A0AAD0SXX9</accession>
<dbReference type="PANTHER" id="PTHR30629:SF2">
    <property type="entry name" value="PROPHAGE INTEGRASE INTS-RELATED"/>
    <property type="match status" value="1"/>
</dbReference>
<dbReference type="InterPro" id="IPR013762">
    <property type="entry name" value="Integrase-like_cat_sf"/>
</dbReference>
<evidence type="ECO:0000256" key="2">
    <source>
        <dbReference type="ARBA" id="ARBA00022908"/>
    </source>
</evidence>
<evidence type="ECO:0000313" key="7">
    <source>
        <dbReference type="Proteomes" id="UP000263040"/>
    </source>
</evidence>
<comment type="similarity">
    <text evidence="1">Belongs to the 'phage' integrase family.</text>
</comment>
<evidence type="ECO:0000256" key="3">
    <source>
        <dbReference type="ARBA" id="ARBA00023125"/>
    </source>
</evidence>
<dbReference type="AlphaFoldDB" id="A0AAD0SXX9"/>
<gene>
    <name evidence="6" type="ORF">ASUIS_1019</name>
</gene>
<dbReference type="InterPro" id="IPR010998">
    <property type="entry name" value="Integrase_recombinase_N"/>
</dbReference>
<evidence type="ECO:0000256" key="4">
    <source>
        <dbReference type="ARBA" id="ARBA00023172"/>
    </source>
</evidence>
<protein>
    <submittedName>
        <fullName evidence="6">Site-specific tyrosine recombinase, phage integrase family (INT_Rci_Hp1_C domain)</fullName>
    </submittedName>
</protein>
<dbReference type="KEGG" id="asui:ASUIS_1019"/>
<keyword evidence="7" id="KW-1185">Reference proteome</keyword>
<dbReference type="InterPro" id="IPR002104">
    <property type="entry name" value="Integrase_catalytic"/>
</dbReference>
<feature type="domain" description="Tyr recombinase" evidence="5">
    <location>
        <begin position="186"/>
        <end position="391"/>
    </location>
</feature>
<dbReference type="CDD" id="cd00397">
    <property type="entry name" value="DNA_BRE_C"/>
    <property type="match status" value="1"/>
</dbReference>
<evidence type="ECO:0000256" key="1">
    <source>
        <dbReference type="ARBA" id="ARBA00008857"/>
    </source>
</evidence>
<dbReference type="InterPro" id="IPR053876">
    <property type="entry name" value="Phage_int_M"/>
</dbReference>
<organism evidence="6 7">
    <name type="scientific">Arcobacter suis CECT 7833</name>
    <dbReference type="NCBI Taxonomy" id="663365"/>
    <lineage>
        <taxon>Bacteria</taxon>
        <taxon>Pseudomonadati</taxon>
        <taxon>Campylobacterota</taxon>
        <taxon>Epsilonproteobacteria</taxon>
        <taxon>Campylobacterales</taxon>
        <taxon>Arcobacteraceae</taxon>
        <taxon>Arcobacter</taxon>
    </lineage>
</organism>
<dbReference type="PROSITE" id="PS51898">
    <property type="entry name" value="TYR_RECOMBINASE"/>
    <property type="match status" value="1"/>
</dbReference>
<dbReference type="Gene3D" id="1.10.443.10">
    <property type="entry name" value="Intergrase catalytic core"/>
    <property type="match status" value="1"/>
</dbReference>
<dbReference type="InterPro" id="IPR011010">
    <property type="entry name" value="DNA_brk_join_enz"/>
</dbReference>
<dbReference type="Gene3D" id="1.10.150.130">
    <property type="match status" value="1"/>
</dbReference>
<evidence type="ECO:0000259" key="5">
    <source>
        <dbReference type="PROSITE" id="PS51898"/>
    </source>
</evidence>
<dbReference type="Proteomes" id="UP000263040">
    <property type="component" value="Chromosome"/>
</dbReference>
<reference evidence="6 7" key="1">
    <citation type="submission" date="2018-08" db="EMBL/GenBank/DDBJ databases">
        <title>Complete genome of the Arcobacter suis type strain LMG 26152.</title>
        <authorList>
            <person name="Miller W.G."/>
            <person name="Yee E."/>
            <person name="Bono J.L."/>
        </authorList>
    </citation>
    <scope>NUCLEOTIDE SEQUENCE [LARGE SCALE GENOMIC DNA]</scope>
    <source>
        <strain evidence="6 7">CECT 7833</strain>
    </source>
</reference>
<dbReference type="RefSeq" id="WP_118886053.1">
    <property type="nucleotide sequence ID" value="NZ_CP032100.1"/>
</dbReference>